<evidence type="ECO:0000256" key="10">
    <source>
        <dbReference type="RuleBase" id="RU361183"/>
    </source>
</evidence>
<evidence type="ECO:0000259" key="11">
    <source>
        <dbReference type="PROSITE" id="PS01180"/>
    </source>
</evidence>
<comment type="caution">
    <text evidence="13">The sequence shown here is derived from an EMBL/GenBank/DDBJ whole genome shotgun (WGS) entry which is preliminary data.</text>
</comment>
<evidence type="ECO:0000256" key="7">
    <source>
        <dbReference type="ARBA" id="ARBA00023157"/>
    </source>
</evidence>
<evidence type="ECO:0000256" key="5">
    <source>
        <dbReference type="ARBA" id="ARBA00022833"/>
    </source>
</evidence>
<comment type="caution">
    <text evidence="8">Lacks conserved residue(s) required for the propagation of feature annotation.</text>
</comment>
<dbReference type="PANTHER" id="PTHR10127">
    <property type="entry name" value="DISCOIDIN, CUB, EGF, LAMININ , AND ZINC METALLOPROTEASE DOMAIN CONTAINING"/>
    <property type="match status" value="1"/>
</dbReference>
<dbReference type="PRINTS" id="PR00480">
    <property type="entry name" value="ASTACIN"/>
</dbReference>
<feature type="binding site" evidence="9">
    <location>
        <position position="160"/>
    </location>
    <ligand>
        <name>Zn(2+)</name>
        <dbReference type="ChEBI" id="CHEBI:29105"/>
        <note>catalytic</note>
    </ligand>
</feature>
<evidence type="ECO:0000256" key="9">
    <source>
        <dbReference type="PROSITE-ProRule" id="PRU01211"/>
    </source>
</evidence>
<dbReference type="Pfam" id="PF00431">
    <property type="entry name" value="CUB"/>
    <property type="match status" value="2"/>
</dbReference>
<evidence type="ECO:0000256" key="4">
    <source>
        <dbReference type="ARBA" id="ARBA00022801"/>
    </source>
</evidence>
<dbReference type="CDD" id="cd00041">
    <property type="entry name" value="CUB"/>
    <property type="match status" value="2"/>
</dbReference>
<protein>
    <recommendedName>
        <fullName evidence="10">Metalloendopeptidase</fullName>
        <ecNumber evidence="10">3.4.24.-</ecNumber>
    </recommendedName>
</protein>
<evidence type="ECO:0000256" key="6">
    <source>
        <dbReference type="ARBA" id="ARBA00023049"/>
    </source>
</evidence>
<comment type="cofactor">
    <cofactor evidence="9 10">
        <name>Zn(2+)</name>
        <dbReference type="ChEBI" id="CHEBI:29105"/>
    </cofactor>
    <text evidence="9 10">Binds 1 zinc ion per subunit.</text>
</comment>
<dbReference type="FunFam" id="2.60.120.290:FF:000013">
    <property type="entry name" value="Membrane frizzled-related protein"/>
    <property type="match status" value="1"/>
</dbReference>
<evidence type="ECO:0000256" key="2">
    <source>
        <dbReference type="ARBA" id="ARBA00022723"/>
    </source>
</evidence>
<dbReference type="PROSITE" id="PS01180">
    <property type="entry name" value="CUB"/>
    <property type="match status" value="2"/>
</dbReference>
<reference evidence="13 14" key="2">
    <citation type="submission" date="2019-04" db="EMBL/GenBank/DDBJ databases">
        <title>The genome sequence of big-headed turtle.</title>
        <authorList>
            <person name="Gong S."/>
        </authorList>
    </citation>
    <scope>NUCLEOTIDE SEQUENCE [LARGE SCALE GENOMIC DNA]</scope>
    <source>
        <strain evidence="13">DO16091913</strain>
        <tissue evidence="13">Muscle</tissue>
    </source>
</reference>
<dbReference type="SMART" id="SM00042">
    <property type="entry name" value="CUB"/>
    <property type="match status" value="2"/>
</dbReference>
<dbReference type="GO" id="GO:0006508">
    <property type="term" value="P:proteolysis"/>
    <property type="evidence" value="ECO:0007669"/>
    <property type="project" value="UniProtKB-KW"/>
</dbReference>
<organism evidence="13 14">
    <name type="scientific">Platysternon megacephalum</name>
    <name type="common">big-headed turtle</name>
    <dbReference type="NCBI Taxonomy" id="55544"/>
    <lineage>
        <taxon>Eukaryota</taxon>
        <taxon>Metazoa</taxon>
        <taxon>Chordata</taxon>
        <taxon>Craniata</taxon>
        <taxon>Vertebrata</taxon>
        <taxon>Euteleostomi</taxon>
        <taxon>Archelosauria</taxon>
        <taxon>Testudinata</taxon>
        <taxon>Testudines</taxon>
        <taxon>Cryptodira</taxon>
        <taxon>Durocryptodira</taxon>
        <taxon>Testudinoidea</taxon>
        <taxon>Platysternidae</taxon>
        <taxon>Platysternon</taxon>
    </lineage>
</organism>
<accession>A0A4D9FAZ8</accession>
<dbReference type="GO" id="GO:0008270">
    <property type="term" value="F:zinc ion binding"/>
    <property type="evidence" value="ECO:0007669"/>
    <property type="project" value="UniProtKB-UniRule"/>
</dbReference>
<keyword evidence="14" id="KW-1185">Reference proteome</keyword>
<evidence type="ECO:0000256" key="8">
    <source>
        <dbReference type="PROSITE-ProRule" id="PRU00059"/>
    </source>
</evidence>
<feature type="binding site" evidence="9">
    <location>
        <position position="150"/>
    </location>
    <ligand>
        <name>Zn(2+)</name>
        <dbReference type="ChEBI" id="CHEBI:29105"/>
        <note>catalytic</note>
    </ligand>
</feature>
<dbReference type="OrthoDB" id="291007at2759"/>
<dbReference type="InterPro" id="IPR017370">
    <property type="entry name" value="Hatching_enzyme_Uvs2-like"/>
</dbReference>
<dbReference type="Proteomes" id="UP000297703">
    <property type="component" value="Unassembled WGS sequence"/>
</dbReference>
<dbReference type="InterPro" id="IPR001506">
    <property type="entry name" value="Peptidase_M12A"/>
</dbReference>
<keyword evidence="1 9" id="KW-0645">Protease</keyword>
<dbReference type="InterPro" id="IPR035914">
    <property type="entry name" value="Sperma_CUB_dom_sf"/>
</dbReference>
<keyword evidence="2 9" id="KW-0479">Metal-binding</keyword>
<dbReference type="EMBL" id="QXTE01000006">
    <property type="protein sequence ID" value="TFK15060.1"/>
    <property type="molecule type" value="Genomic_DNA"/>
</dbReference>
<proteinExistence type="predicted"/>
<dbReference type="AlphaFoldDB" id="A0A4D9FAZ8"/>
<feature type="domain" description="CUB" evidence="11">
    <location>
        <begin position="250"/>
        <end position="364"/>
    </location>
</feature>
<keyword evidence="4 9" id="KW-0378">Hydrolase</keyword>
<dbReference type="PIRSF" id="PIRSF038057">
    <property type="entry name" value="Hatching_enzyme_Uvs2"/>
    <property type="match status" value="1"/>
</dbReference>
<keyword evidence="6 9" id="KW-0482">Metalloprotease</keyword>
<dbReference type="SUPFAM" id="SSF49854">
    <property type="entry name" value="Spermadhesin, CUB domain"/>
    <property type="match status" value="2"/>
</dbReference>
<evidence type="ECO:0000256" key="1">
    <source>
        <dbReference type="ARBA" id="ARBA00022670"/>
    </source>
</evidence>
<dbReference type="InterPro" id="IPR000859">
    <property type="entry name" value="CUB_dom"/>
</dbReference>
<dbReference type="FunFam" id="3.40.390.10:FF:000040">
    <property type="entry name" value="Metalloendopeptidase"/>
    <property type="match status" value="1"/>
</dbReference>
<gene>
    <name evidence="13" type="ORF">DR999_PMT01344</name>
</gene>
<dbReference type="STRING" id="55544.A0A4D9FAZ8"/>
<dbReference type="InterPro" id="IPR006026">
    <property type="entry name" value="Peptidase_Metallo"/>
</dbReference>
<dbReference type="PANTHER" id="PTHR10127:SF899">
    <property type="entry name" value="ASTACIN-LIKE METALLOENDOPEPTIDASE-RELATED"/>
    <property type="match status" value="1"/>
</dbReference>
<reference evidence="13 14" key="1">
    <citation type="submission" date="2019-04" db="EMBL/GenBank/DDBJ databases">
        <title>Draft genome of the big-headed turtle Platysternon megacephalum.</title>
        <authorList>
            <person name="Gong S."/>
        </authorList>
    </citation>
    <scope>NUCLEOTIDE SEQUENCE [LARGE SCALE GENOMIC DNA]</scope>
    <source>
        <strain evidence="13">DO16091913</strain>
        <tissue evidence="13">Muscle</tissue>
    </source>
</reference>
<feature type="binding site" evidence="9">
    <location>
        <position position="154"/>
    </location>
    <ligand>
        <name>Zn(2+)</name>
        <dbReference type="ChEBI" id="CHEBI:29105"/>
        <note>catalytic</note>
    </ligand>
</feature>
<feature type="domain" description="Peptidase M12A" evidence="12">
    <location>
        <begin position="52"/>
        <end position="251"/>
    </location>
</feature>
<dbReference type="EC" id="3.4.24.-" evidence="10"/>
<dbReference type="PROSITE" id="PS51864">
    <property type="entry name" value="ASTACIN"/>
    <property type="match status" value="1"/>
</dbReference>
<dbReference type="Gene3D" id="3.40.390.10">
    <property type="entry name" value="Collagenase (Catalytic Domain)"/>
    <property type="match status" value="1"/>
</dbReference>
<evidence type="ECO:0000313" key="13">
    <source>
        <dbReference type="EMBL" id="TFK15060.1"/>
    </source>
</evidence>
<sequence length="489" mass="55124">MTCNRIPAVSALPITNTIPHFVNRAKVNTEQSYEGSKTRLYEGDITPKRHRNAIVCPFNWCFWPKSSNGLVVIPYVISSSYTREEKALIVGAIQEYETLTCIHFVDRTTETDYIYISPKDGCWSYFGKVGGSQVLSVRKGGCMRKGIIQHELNHALGMLHEQNRNDRDKYVVISWQYISPGDFYHFKPTRANNLGLKYDYSSVMHYHRFAFSNTSGKATITPFPDSTVPIGQRFGLSNLDVAKINKLYECDIHSTLLSNLTGSFSSTIYRSSYPKNTNSVWLIRIPANKIFLQFNSLYIQSSSDCASNHILVYDGGSRRDTVFLNKLCRPKQLPSVVSSGNMMLVELVSDGTTLPKFKASYISVQCGKTFTAMNGKFESLLYPSHYPPLTDCAWIMIAPEGSKISLTILSFLLEDSFQCQHDYLVIYDGGTTTARSEGKYCANDIVPGFISSGNSVLVQFHSDYFLQYLGFQAEYSFSKYEGSKERSVI</sequence>
<dbReference type="GO" id="GO:0004222">
    <property type="term" value="F:metalloendopeptidase activity"/>
    <property type="evidence" value="ECO:0007669"/>
    <property type="project" value="UniProtKB-UniRule"/>
</dbReference>
<evidence type="ECO:0000259" key="12">
    <source>
        <dbReference type="PROSITE" id="PS51864"/>
    </source>
</evidence>
<keyword evidence="5 9" id="KW-0862">Zinc</keyword>
<dbReference type="SUPFAM" id="SSF55486">
    <property type="entry name" value="Metalloproteases ('zincins'), catalytic domain"/>
    <property type="match status" value="1"/>
</dbReference>
<dbReference type="Pfam" id="PF01400">
    <property type="entry name" value="Astacin"/>
    <property type="match status" value="1"/>
</dbReference>
<keyword evidence="7" id="KW-1015">Disulfide bond</keyword>
<keyword evidence="3" id="KW-0732">Signal</keyword>
<dbReference type="InterPro" id="IPR024079">
    <property type="entry name" value="MetalloPept_cat_dom_sf"/>
</dbReference>
<dbReference type="SMART" id="SM00235">
    <property type="entry name" value="ZnMc"/>
    <property type="match status" value="1"/>
</dbReference>
<evidence type="ECO:0000313" key="14">
    <source>
        <dbReference type="Proteomes" id="UP000297703"/>
    </source>
</evidence>
<feature type="active site" evidence="9">
    <location>
        <position position="151"/>
    </location>
</feature>
<evidence type="ECO:0000256" key="3">
    <source>
        <dbReference type="ARBA" id="ARBA00022729"/>
    </source>
</evidence>
<feature type="domain" description="CUB" evidence="11">
    <location>
        <begin position="366"/>
        <end position="478"/>
    </location>
</feature>
<name>A0A4D9FAZ8_9SAUR</name>
<dbReference type="Gene3D" id="2.60.120.290">
    <property type="entry name" value="Spermadhesin, CUB domain"/>
    <property type="match status" value="2"/>
</dbReference>